<evidence type="ECO:0000313" key="5">
    <source>
        <dbReference type="Proteomes" id="UP000019473"/>
    </source>
</evidence>
<keyword evidence="1" id="KW-0521">NADP</keyword>
<dbReference type="STRING" id="1182544.W9VWY8"/>
<name>W9VWY8_9EURO</name>
<dbReference type="HOGENOM" id="CLU_044876_1_1_1"/>
<dbReference type="SUPFAM" id="SSF51735">
    <property type="entry name" value="NAD(P)-binding Rossmann-fold domains"/>
    <property type="match status" value="1"/>
</dbReference>
<dbReference type="GO" id="GO:0016491">
    <property type="term" value="F:oxidoreductase activity"/>
    <property type="evidence" value="ECO:0007669"/>
    <property type="project" value="UniProtKB-KW"/>
</dbReference>
<dbReference type="InterPro" id="IPR045312">
    <property type="entry name" value="PCBER-like"/>
</dbReference>
<dbReference type="Gene3D" id="3.40.50.720">
    <property type="entry name" value="NAD(P)-binding Rossmann-like Domain"/>
    <property type="match status" value="1"/>
</dbReference>
<evidence type="ECO:0000256" key="2">
    <source>
        <dbReference type="ARBA" id="ARBA00023002"/>
    </source>
</evidence>
<dbReference type="CDD" id="cd05259">
    <property type="entry name" value="PCBER_SDR_a"/>
    <property type="match status" value="1"/>
</dbReference>
<dbReference type="PANTHER" id="PTHR47706">
    <property type="entry name" value="NMRA-LIKE FAMILY PROTEIN"/>
    <property type="match status" value="1"/>
</dbReference>
<dbReference type="RefSeq" id="XP_007759754.1">
    <property type="nucleotide sequence ID" value="XM_007761564.1"/>
</dbReference>
<dbReference type="AlphaFoldDB" id="W9VWY8"/>
<dbReference type="Proteomes" id="UP000019473">
    <property type="component" value="Unassembled WGS sequence"/>
</dbReference>
<dbReference type="PANTHER" id="PTHR47706:SF7">
    <property type="entry name" value="CIPA-LIKE, PUTATIVE (AFU_ORTHOLOGUE AFUA_1G01630)-RELATED"/>
    <property type="match status" value="1"/>
</dbReference>
<sequence>MSQQYAKDQPEGFKNRVQNIAIVGVSGNVGEYMAKSLLQTGMHHVTAVTRADSPSLANMPAGLTIKKVNYDDPSTLIDALTGQDVLIITMAVTAPPDTQDKLIDAAAAAGVPWILPNEYSSDPTNESMQKDILLGDGRVKARQRIERLGVSSWIGFCCSFWYEYSLAAAAGTFGFDFAGKNLTLYDEGTTRINATTWEQCGRAAAALLSLKVLPEDPTDKAPTLSMFRNDHMYVSSFLVSQRDMFESVLRVSGDKEDAWTVRHEDVRERYRAGVEEMKAGDRMGFVKLLYARVFFPGDGDYESKRGLHNDILGLPKEDFDEATKRALDIVARGGPWVPERR</sequence>
<dbReference type="InterPro" id="IPR051609">
    <property type="entry name" value="NmrA/Isoflavone_reductase-like"/>
</dbReference>
<dbReference type="VEuPathDB" id="FungiDB:A1O7_07567"/>
<dbReference type="eggNOG" id="ENOG502QTQ8">
    <property type="taxonomic scope" value="Eukaryota"/>
</dbReference>
<proteinExistence type="predicted"/>
<comment type="caution">
    <text evidence="4">The sequence shown here is derived from an EMBL/GenBank/DDBJ whole genome shotgun (WGS) entry which is preliminary data.</text>
</comment>
<organism evidence="4 5">
    <name type="scientific">Cladophialophora yegresii CBS 114405</name>
    <dbReference type="NCBI Taxonomy" id="1182544"/>
    <lineage>
        <taxon>Eukaryota</taxon>
        <taxon>Fungi</taxon>
        <taxon>Dikarya</taxon>
        <taxon>Ascomycota</taxon>
        <taxon>Pezizomycotina</taxon>
        <taxon>Eurotiomycetes</taxon>
        <taxon>Chaetothyriomycetidae</taxon>
        <taxon>Chaetothyriales</taxon>
        <taxon>Herpotrichiellaceae</taxon>
        <taxon>Cladophialophora</taxon>
    </lineage>
</organism>
<dbReference type="GeneID" id="19182139"/>
<dbReference type="InterPro" id="IPR036291">
    <property type="entry name" value="NAD(P)-bd_dom_sf"/>
</dbReference>
<dbReference type="OrthoDB" id="9974981at2759"/>
<evidence type="ECO:0000313" key="4">
    <source>
        <dbReference type="EMBL" id="EXJ57220.1"/>
    </source>
</evidence>
<accession>W9VWY8</accession>
<gene>
    <name evidence="4" type="ORF">A1O7_07567</name>
</gene>
<protein>
    <recommendedName>
        <fullName evidence="3">NmrA-like domain-containing protein</fullName>
    </recommendedName>
</protein>
<dbReference type="EMBL" id="AMGW01000005">
    <property type="protein sequence ID" value="EXJ57220.1"/>
    <property type="molecule type" value="Genomic_DNA"/>
</dbReference>
<keyword evidence="2" id="KW-0560">Oxidoreductase</keyword>
<feature type="domain" description="NmrA-like" evidence="3">
    <location>
        <begin position="18"/>
        <end position="162"/>
    </location>
</feature>
<dbReference type="Pfam" id="PF05368">
    <property type="entry name" value="NmrA"/>
    <property type="match status" value="1"/>
</dbReference>
<evidence type="ECO:0000259" key="3">
    <source>
        <dbReference type="Pfam" id="PF05368"/>
    </source>
</evidence>
<evidence type="ECO:0000256" key="1">
    <source>
        <dbReference type="ARBA" id="ARBA00022857"/>
    </source>
</evidence>
<reference evidence="4 5" key="1">
    <citation type="submission" date="2013-03" db="EMBL/GenBank/DDBJ databases">
        <title>The Genome Sequence of Cladophialophora yegresii CBS 114405.</title>
        <authorList>
            <consortium name="The Broad Institute Genomics Platform"/>
            <person name="Cuomo C."/>
            <person name="de Hoog S."/>
            <person name="Gorbushina A."/>
            <person name="Walker B."/>
            <person name="Young S.K."/>
            <person name="Zeng Q."/>
            <person name="Gargeya S."/>
            <person name="Fitzgerald M."/>
            <person name="Haas B."/>
            <person name="Abouelleil A."/>
            <person name="Allen A.W."/>
            <person name="Alvarado L."/>
            <person name="Arachchi H.M."/>
            <person name="Berlin A.M."/>
            <person name="Chapman S.B."/>
            <person name="Gainer-Dewar J."/>
            <person name="Goldberg J."/>
            <person name="Griggs A."/>
            <person name="Gujja S."/>
            <person name="Hansen M."/>
            <person name="Howarth C."/>
            <person name="Imamovic A."/>
            <person name="Ireland A."/>
            <person name="Larimer J."/>
            <person name="McCowan C."/>
            <person name="Murphy C."/>
            <person name="Pearson M."/>
            <person name="Poon T.W."/>
            <person name="Priest M."/>
            <person name="Roberts A."/>
            <person name="Saif S."/>
            <person name="Shea T."/>
            <person name="Sisk P."/>
            <person name="Sykes S."/>
            <person name="Wortman J."/>
            <person name="Nusbaum C."/>
            <person name="Birren B."/>
        </authorList>
    </citation>
    <scope>NUCLEOTIDE SEQUENCE [LARGE SCALE GENOMIC DNA]</scope>
    <source>
        <strain evidence="4 5">CBS 114405</strain>
    </source>
</reference>
<dbReference type="InterPro" id="IPR008030">
    <property type="entry name" value="NmrA-like"/>
</dbReference>
<keyword evidence="5" id="KW-1185">Reference proteome</keyword>